<dbReference type="GO" id="GO:0009252">
    <property type="term" value="P:peptidoglycan biosynthetic process"/>
    <property type="evidence" value="ECO:0007669"/>
    <property type="project" value="UniProtKB-UniPathway"/>
</dbReference>
<evidence type="ECO:0000259" key="4">
    <source>
        <dbReference type="Pfam" id="PF08245"/>
    </source>
</evidence>
<keyword evidence="2" id="KW-0961">Cell wall biogenesis/degradation</keyword>
<dbReference type="UniPathway" id="UPA00219"/>
<dbReference type="InterPro" id="IPR004101">
    <property type="entry name" value="Mur_ligase_C"/>
</dbReference>
<dbReference type="Proteomes" id="UP000178377">
    <property type="component" value="Unassembled WGS sequence"/>
</dbReference>
<dbReference type="Pfam" id="PF02875">
    <property type="entry name" value="Mur_ligase_C"/>
    <property type="match status" value="1"/>
</dbReference>
<evidence type="ECO:0008006" key="7">
    <source>
        <dbReference type="Google" id="ProtNLM"/>
    </source>
</evidence>
<dbReference type="GO" id="GO:0016881">
    <property type="term" value="F:acid-amino acid ligase activity"/>
    <property type="evidence" value="ECO:0007669"/>
    <property type="project" value="InterPro"/>
</dbReference>
<gene>
    <name evidence="5" type="ORF">A2722_00260</name>
</gene>
<comment type="caution">
    <text evidence="5">The sequence shown here is derived from an EMBL/GenBank/DDBJ whole genome shotgun (WGS) entry which is preliminary data.</text>
</comment>
<evidence type="ECO:0000259" key="3">
    <source>
        <dbReference type="Pfam" id="PF02875"/>
    </source>
</evidence>
<feature type="domain" description="Mur ligase C-terminal" evidence="3">
    <location>
        <begin position="279"/>
        <end position="411"/>
    </location>
</feature>
<keyword evidence="2" id="KW-0132">Cell division</keyword>
<reference evidence="5 6" key="1">
    <citation type="journal article" date="2016" name="Nat. Commun.">
        <title>Thousands of microbial genomes shed light on interconnected biogeochemical processes in an aquifer system.</title>
        <authorList>
            <person name="Anantharaman K."/>
            <person name="Brown C.T."/>
            <person name="Hug L.A."/>
            <person name="Sharon I."/>
            <person name="Castelle C.J."/>
            <person name="Probst A.J."/>
            <person name="Thomas B.C."/>
            <person name="Singh A."/>
            <person name="Wilkins M.J."/>
            <person name="Karaoz U."/>
            <person name="Brodie E.L."/>
            <person name="Williams K.H."/>
            <person name="Hubbard S.S."/>
            <person name="Banfield J.F."/>
        </authorList>
    </citation>
    <scope>NUCLEOTIDE SEQUENCE [LARGE SCALE GENOMIC DNA]</scope>
</reference>
<dbReference type="STRING" id="1817828.A2722_00260"/>
<protein>
    <recommendedName>
        <fullName evidence="7">UDP-N-acetylmuramyl-tripeptide synthetase</fullName>
    </recommendedName>
</protein>
<dbReference type="NCBIfam" id="TIGR01085">
    <property type="entry name" value="murE"/>
    <property type="match status" value="1"/>
</dbReference>
<comment type="pathway">
    <text evidence="2">Cell wall biogenesis; peptidoglycan biosynthesis.</text>
</comment>
<sequence>MVKSLVEQFIPLWALSAYHKALSFLAAKWYRSPSKKLVVIGVTGTNGKSTTVNLIAAILRDTGDRVGFTSTVNYSAGGEVQLNKKKMTMPGRFALQRMLQEMVQNGCRYAIVESSSEGVLQYRHLNIHYDAMVITNIAPEHLERHGGFENYKQAKLEYFRLLERLPNKILQGKKITKSIVVNGNDEYARDFLNFKVDKKIVFGITAVRHGNRSEKILAEQTGSDAQGSRFTIAGIRFESQLSGTFNIENCLAAIAAARTQGVGLETSRRVLQKVAGIPGRLESIKEGQPFSVIVDYAYEPNALKALYETVKSWPRRRVIQVLGGTGGGRDVARRPVLGQMASANADIVIVTTDDPYDDDPRQIMEEVASGAQEVGKIEGEDLFRILDRRQAIKKAINMARRDDLVLITGKGAEQTMATANGRYIPWDDRKVVRQELKSLLQDAGQQKS</sequence>
<proteinExistence type="inferred from homology"/>
<comment type="similarity">
    <text evidence="1">Belongs to the MurCDEF family. MurE subfamily.</text>
</comment>
<dbReference type="Gene3D" id="3.90.190.20">
    <property type="entry name" value="Mur ligase, C-terminal domain"/>
    <property type="match status" value="1"/>
</dbReference>
<dbReference type="GO" id="GO:0005524">
    <property type="term" value="F:ATP binding"/>
    <property type="evidence" value="ECO:0007669"/>
    <property type="project" value="InterPro"/>
</dbReference>
<name>A0A1F5PHL3_9BACT</name>
<evidence type="ECO:0000313" key="5">
    <source>
        <dbReference type="EMBL" id="OGE89418.1"/>
    </source>
</evidence>
<dbReference type="PANTHER" id="PTHR23135:SF4">
    <property type="entry name" value="UDP-N-ACETYLMURAMOYL-L-ALANYL-D-GLUTAMATE--2,6-DIAMINOPIMELATE LIGASE MURE HOMOLOG, CHLOROPLASTIC"/>
    <property type="match status" value="1"/>
</dbReference>
<dbReference type="EMBL" id="MFEO01000021">
    <property type="protein sequence ID" value="OGE89418.1"/>
    <property type="molecule type" value="Genomic_DNA"/>
</dbReference>
<dbReference type="GO" id="GO:0071555">
    <property type="term" value="P:cell wall organization"/>
    <property type="evidence" value="ECO:0007669"/>
    <property type="project" value="UniProtKB-KW"/>
</dbReference>
<dbReference type="SUPFAM" id="SSF53244">
    <property type="entry name" value="MurD-like peptide ligases, peptide-binding domain"/>
    <property type="match status" value="1"/>
</dbReference>
<dbReference type="GO" id="GO:0005737">
    <property type="term" value="C:cytoplasm"/>
    <property type="evidence" value="ECO:0007669"/>
    <property type="project" value="UniProtKB-SubCell"/>
</dbReference>
<evidence type="ECO:0000256" key="2">
    <source>
        <dbReference type="RuleBase" id="RU004135"/>
    </source>
</evidence>
<evidence type="ECO:0000256" key="1">
    <source>
        <dbReference type="ARBA" id="ARBA00005898"/>
    </source>
</evidence>
<evidence type="ECO:0000313" key="6">
    <source>
        <dbReference type="Proteomes" id="UP000178377"/>
    </source>
</evidence>
<dbReference type="InterPro" id="IPR005761">
    <property type="entry name" value="UDP-N-AcMur-Glu-dNH2Pim_ligase"/>
</dbReference>
<comment type="subcellular location">
    <subcellularLocation>
        <location evidence="2">Cytoplasm</location>
    </subcellularLocation>
</comment>
<dbReference type="InterPro" id="IPR013221">
    <property type="entry name" value="Mur_ligase_cen"/>
</dbReference>
<dbReference type="Gene3D" id="3.40.1190.10">
    <property type="entry name" value="Mur-like, catalytic domain"/>
    <property type="match status" value="1"/>
</dbReference>
<dbReference type="Pfam" id="PF08245">
    <property type="entry name" value="Mur_ligase_M"/>
    <property type="match status" value="1"/>
</dbReference>
<dbReference type="InterPro" id="IPR036615">
    <property type="entry name" value="Mur_ligase_C_dom_sf"/>
</dbReference>
<keyword evidence="2" id="KW-0573">Peptidoglycan synthesis</keyword>
<keyword evidence="2" id="KW-0131">Cell cycle</keyword>
<dbReference type="GO" id="GO:0051301">
    <property type="term" value="P:cell division"/>
    <property type="evidence" value="ECO:0007669"/>
    <property type="project" value="UniProtKB-KW"/>
</dbReference>
<feature type="domain" description="Mur ligase central" evidence="4">
    <location>
        <begin position="42"/>
        <end position="257"/>
    </location>
</feature>
<dbReference type="PANTHER" id="PTHR23135">
    <property type="entry name" value="MUR LIGASE FAMILY MEMBER"/>
    <property type="match status" value="1"/>
</dbReference>
<keyword evidence="2" id="KW-0133">Cell shape</keyword>
<dbReference type="GO" id="GO:0008360">
    <property type="term" value="P:regulation of cell shape"/>
    <property type="evidence" value="ECO:0007669"/>
    <property type="project" value="UniProtKB-KW"/>
</dbReference>
<dbReference type="SUPFAM" id="SSF53623">
    <property type="entry name" value="MurD-like peptide ligases, catalytic domain"/>
    <property type="match status" value="1"/>
</dbReference>
<accession>A0A1F5PHL3</accession>
<dbReference type="AlphaFoldDB" id="A0A1F5PHL3"/>
<organism evidence="5 6">
    <name type="scientific">Candidatus Doudnabacteria bacterium RIFCSPHIGHO2_01_FULL_50_11</name>
    <dbReference type="NCBI Taxonomy" id="1817828"/>
    <lineage>
        <taxon>Bacteria</taxon>
        <taxon>Candidatus Doudnaibacteriota</taxon>
    </lineage>
</organism>
<dbReference type="InterPro" id="IPR036565">
    <property type="entry name" value="Mur-like_cat_sf"/>
</dbReference>